<dbReference type="PROSITE" id="PS51462">
    <property type="entry name" value="NUDIX"/>
    <property type="match status" value="1"/>
</dbReference>
<name>A0A6A6WEQ5_9PEZI</name>
<evidence type="ECO:0000256" key="1">
    <source>
        <dbReference type="ARBA" id="ARBA00022801"/>
    </source>
</evidence>
<dbReference type="GO" id="GO:0006203">
    <property type="term" value="P:dGTP catabolic process"/>
    <property type="evidence" value="ECO:0007669"/>
    <property type="project" value="TreeGrafter"/>
</dbReference>
<sequence>MPRTPGVGVGVLITRPHSTHPARILLGLRTGSIGENTWALPGGHLEFGESFTECAVREVLEETGLRLEVGSCRVCATVSTVWDDVRAEDGRAHYVTVFVTGRVSGEDEEQEARIMEPERCKEWRWMEVADVRGWALEQSRGESERGEKLFPPIVSLFTQTTYGS</sequence>
<dbReference type="PANTHER" id="PTHR16099">
    <property type="entry name" value="8-OXO-DGTP DIPHOSPHATES NUDT15"/>
    <property type="match status" value="1"/>
</dbReference>
<dbReference type="AlphaFoldDB" id="A0A6A6WEQ5"/>
<protein>
    <recommendedName>
        <fullName evidence="3">Nudix hydrolase domain-containing protein</fullName>
    </recommendedName>
</protein>
<dbReference type="GeneID" id="54489114"/>
<dbReference type="RefSeq" id="XP_033602921.1">
    <property type="nucleotide sequence ID" value="XM_033748060.1"/>
</dbReference>
<keyword evidence="5" id="KW-1185">Reference proteome</keyword>
<organism evidence="4 5">
    <name type="scientific">Pseudovirgaria hyperparasitica</name>
    <dbReference type="NCBI Taxonomy" id="470096"/>
    <lineage>
        <taxon>Eukaryota</taxon>
        <taxon>Fungi</taxon>
        <taxon>Dikarya</taxon>
        <taxon>Ascomycota</taxon>
        <taxon>Pezizomycotina</taxon>
        <taxon>Dothideomycetes</taxon>
        <taxon>Dothideomycetes incertae sedis</taxon>
        <taxon>Acrospermales</taxon>
        <taxon>Acrospermaceae</taxon>
        <taxon>Pseudovirgaria</taxon>
    </lineage>
</organism>
<dbReference type="Gene3D" id="3.90.79.10">
    <property type="entry name" value="Nucleoside Triphosphate Pyrophosphohydrolase"/>
    <property type="match status" value="1"/>
</dbReference>
<dbReference type="EMBL" id="ML996568">
    <property type="protein sequence ID" value="KAF2760470.1"/>
    <property type="molecule type" value="Genomic_DNA"/>
</dbReference>
<evidence type="ECO:0000313" key="4">
    <source>
        <dbReference type="EMBL" id="KAF2760470.1"/>
    </source>
</evidence>
<comment type="similarity">
    <text evidence="2">Belongs to the Nudix hydrolase family.</text>
</comment>
<dbReference type="SUPFAM" id="SSF55811">
    <property type="entry name" value="Nudix"/>
    <property type="match status" value="1"/>
</dbReference>
<dbReference type="GO" id="GO:0035539">
    <property type="term" value="F:8-oxo-7,8-dihydrodeoxyguanosine triphosphate pyrophosphatase activity"/>
    <property type="evidence" value="ECO:0007669"/>
    <property type="project" value="TreeGrafter"/>
</dbReference>
<accession>A0A6A6WEQ5</accession>
<gene>
    <name evidence="4" type="ORF">EJ05DRAFT_509000</name>
</gene>
<dbReference type="InterPro" id="IPR020084">
    <property type="entry name" value="NUDIX_hydrolase_CS"/>
</dbReference>
<feature type="domain" description="Nudix hydrolase" evidence="3">
    <location>
        <begin position="2"/>
        <end position="148"/>
    </location>
</feature>
<keyword evidence="1 2" id="KW-0378">Hydrolase</keyword>
<evidence type="ECO:0000313" key="5">
    <source>
        <dbReference type="Proteomes" id="UP000799437"/>
    </source>
</evidence>
<dbReference type="PRINTS" id="PR00502">
    <property type="entry name" value="NUDIXFAMILY"/>
</dbReference>
<dbReference type="PANTHER" id="PTHR16099:SF5">
    <property type="entry name" value="NUCLEOTIDE TRIPHOSPHATE DIPHOSPHATASE NUDT15"/>
    <property type="match status" value="1"/>
</dbReference>
<dbReference type="Pfam" id="PF00293">
    <property type="entry name" value="NUDIX"/>
    <property type="match status" value="1"/>
</dbReference>
<dbReference type="Proteomes" id="UP000799437">
    <property type="component" value="Unassembled WGS sequence"/>
</dbReference>
<dbReference type="PROSITE" id="PS00893">
    <property type="entry name" value="NUDIX_BOX"/>
    <property type="match status" value="1"/>
</dbReference>
<dbReference type="InterPro" id="IPR000086">
    <property type="entry name" value="NUDIX_hydrolase_dom"/>
</dbReference>
<evidence type="ECO:0000259" key="3">
    <source>
        <dbReference type="PROSITE" id="PS51462"/>
    </source>
</evidence>
<dbReference type="InterPro" id="IPR015797">
    <property type="entry name" value="NUDIX_hydrolase-like_dom_sf"/>
</dbReference>
<dbReference type="CDD" id="cd04678">
    <property type="entry name" value="NUDIX_MTH2_Nudt15"/>
    <property type="match status" value="1"/>
</dbReference>
<dbReference type="GO" id="GO:0005829">
    <property type="term" value="C:cytosol"/>
    <property type="evidence" value="ECO:0007669"/>
    <property type="project" value="TreeGrafter"/>
</dbReference>
<reference evidence="4" key="1">
    <citation type="journal article" date="2020" name="Stud. Mycol.">
        <title>101 Dothideomycetes genomes: a test case for predicting lifestyles and emergence of pathogens.</title>
        <authorList>
            <person name="Haridas S."/>
            <person name="Albert R."/>
            <person name="Binder M."/>
            <person name="Bloem J."/>
            <person name="Labutti K."/>
            <person name="Salamov A."/>
            <person name="Andreopoulos B."/>
            <person name="Baker S."/>
            <person name="Barry K."/>
            <person name="Bills G."/>
            <person name="Bluhm B."/>
            <person name="Cannon C."/>
            <person name="Castanera R."/>
            <person name="Culley D."/>
            <person name="Daum C."/>
            <person name="Ezra D."/>
            <person name="Gonzalez J."/>
            <person name="Henrissat B."/>
            <person name="Kuo A."/>
            <person name="Liang C."/>
            <person name="Lipzen A."/>
            <person name="Lutzoni F."/>
            <person name="Magnuson J."/>
            <person name="Mondo S."/>
            <person name="Nolan M."/>
            <person name="Ohm R."/>
            <person name="Pangilinan J."/>
            <person name="Park H.-J."/>
            <person name="Ramirez L."/>
            <person name="Alfaro M."/>
            <person name="Sun H."/>
            <person name="Tritt A."/>
            <person name="Yoshinaga Y."/>
            <person name="Zwiers L.-H."/>
            <person name="Turgeon B."/>
            <person name="Goodwin S."/>
            <person name="Spatafora J."/>
            <person name="Crous P."/>
            <person name="Grigoriev I."/>
        </authorList>
    </citation>
    <scope>NUCLEOTIDE SEQUENCE</scope>
    <source>
        <strain evidence="4">CBS 121739</strain>
    </source>
</reference>
<dbReference type="FunFam" id="3.90.79.10:FF:000060">
    <property type="entry name" value="Nudix hydrolase 1"/>
    <property type="match status" value="1"/>
</dbReference>
<evidence type="ECO:0000256" key="2">
    <source>
        <dbReference type="RuleBase" id="RU003476"/>
    </source>
</evidence>
<dbReference type="OrthoDB" id="447842at2759"/>
<proteinExistence type="inferred from homology"/>
<dbReference type="InterPro" id="IPR020476">
    <property type="entry name" value="Nudix_hydrolase"/>
</dbReference>